<protein>
    <recommendedName>
        <fullName evidence="3">Reverse transcriptase zinc-binding domain-containing protein</fullName>
    </recommendedName>
</protein>
<evidence type="ECO:0008006" key="3">
    <source>
        <dbReference type="Google" id="ProtNLM"/>
    </source>
</evidence>
<accession>A0A5M3MKC8</accession>
<reference evidence="2" key="1">
    <citation type="journal article" date="2012" name="Science">
        <title>The Paleozoic origin of enzymatic lignin decomposition reconstructed from 31 fungal genomes.</title>
        <authorList>
            <person name="Floudas D."/>
            <person name="Binder M."/>
            <person name="Riley R."/>
            <person name="Barry K."/>
            <person name="Blanchette R.A."/>
            <person name="Henrissat B."/>
            <person name="Martinez A.T."/>
            <person name="Otillar R."/>
            <person name="Spatafora J.W."/>
            <person name="Yadav J.S."/>
            <person name="Aerts A."/>
            <person name="Benoit I."/>
            <person name="Boyd A."/>
            <person name="Carlson A."/>
            <person name="Copeland A."/>
            <person name="Coutinho P.M."/>
            <person name="de Vries R.P."/>
            <person name="Ferreira P."/>
            <person name="Findley K."/>
            <person name="Foster B."/>
            <person name="Gaskell J."/>
            <person name="Glotzer D."/>
            <person name="Gorecki P."/>
            <person name="Heitman J."/>
            <person name="Hesse C."/>
            <person name="Hori C."/>
            <person name="Igarashi K."/>
            <person name="Jurgens J.A."/>
            <person name="Kallen N."/>
            <person name="Kersten P."/>
            <person name="Kohler A."/>
            <person name="Kuees U."/>
            <person name="Kumar T.K.A."/>
            <person name="Kuo A."/>
            <person name="LaButti K."/>
            <person name="Larrondo L.F."/>
            <person name="Lindquist E."/>
            <person name="Ling A."/>
            <person name="Lombard V."/>
            <person name="Lucas S."/>
            <person name="Lundell T."/>
            <person name="Martin R."/>
            <person name="McLaughlin D.J."/>
            <person name="Morgenstern I."/>
            <person name="Morin E."/>
            <person name="Murat C."/>
            <person name="Nagy L.G."/>
            <person name="Nolan M."/>
            <person name="Ohm R.A."/>
            <person name="Patyshakuliyeva A."/>
            <person name="Rokas A."/>
            <person name="Ruiz-Duenas F.J."/>
            <person name="Sabat G."/>
            <person name="Salamov A."/>
            <person name="Samejima M."/>
            <person name="Schmutz J."/>
            <person name="Slot J.C."/>
            <person name="St John F."/>
            <person name="Stenlid J."/>
            <person name="Sun H."/>
            <person name="Sun S."/>
            <person name="Syed K."/>
            <person name="Tsang A."/>
            <person name="Wiebenga A."/>
            <person name="Young D."/>
            <person name="Pisabarro A."/>
            <person name="Eastwood D.C."/>
            <person name="Martin F."/>
            <person name="Cullen D."/>
            <person name="Grigoriev I.V."/>
            <person name="Hibbett D.S."/>
        </authorList>
    </citation>
    <scope>NUCLEOTIDE SEQUENCE [LARGE SCALE GENOMIC DNA]</scope>
    <source>
        <strain evidence="2">RWD-64-598 SS2</strain>
    </source>
</reference>
<organism evidence="1 2">
    <name type="scientific">Coniophora puteana (strain RWD-64-598)</name>
    <name type="common">Brown rot fungus</name>
    <dbReference type="NCBI Taxonomy" id="741705"/>
    <lineage>
        <taxon>Eukaryota</taxon>
        <taxon>Fungi</taxon>
        <taxon>Dikarya</taxon>
        <taxon>Basidiomycota</taxon>
        <taxon>Agaricomycotina</taxon>
        <taxon>Agaricomycetes</taxon>
        <taxon>Agaricomycetidae</taxon>
        <taxon>Boletales</taxon>
        <taxon>Coniophorineae</taxon>
        <taxon>Coniophoraceae</taxon>
        <taxon>Coniophora</taxon>
    </lineage>
</organism>
<dbReference type="EMBL" id="JH711580">
    <property type="protein sequence ID" value="EIW79477.1"/>
    <property type="molecule type" value="Genomic_DNA"/>
</dbReference>
<name>A0A5M3MKC8_CONPW</name>
<proteinExistence type="predicted"/>
<dbReference type="OrthoDB" id="2671200at2759"/>
<evidence type="ECO:0000313" key="1">
    <source>
        <dbReference type="EMBL" id="EIW79477.1"/>
    </source>
</evidence>
<dbReference type="GeneID" id="19199927"/>
<dbReference type="OMA" id="RFTHARH"/>
<dbReference type="AlphaFoldDB" id="A0A5M3MKC8"/>
<evidence type="ECO:0000313" key="2">
    <source>
        <dbReference type="Proteomes" id="UP000053558"/>
    </source>
</evidence>
<dbReference type="KEGG" id="cput:CONPUDRAFT_125804"/>
<sequence length="147" mass="16942">MKARWGRMWANSPRAHRVAKLNLKAGARSFLKLTADLPKRQISTLVLLTTRHLPLNAYLYRFKRAEEPFCDHCDDAAEETIHHYLFDCPAWGRARHALIRALGRDAESLSFLLTNTKATQPLMRYVNATGRFKAIFGDLCRKTYSSY</sequence>
<dbReference type="Proteomes" id="UP000053558">
    <property type="component" value="Unassembled WGS sequence"/>
</dbReference>
<comment type="caution">
    <text evidence="1">The sequence shown here is derived from an EMBL/GenBank/DDBJ whole genome shotgun (WGS) entry which is preliminary data.</text>
</comment>
<keyword evidence="2" id="KW-1185">Reference proteome</keyword>
<dbReference type="RefSeq" id="XP_007769884.1">
    <property type="nucleotide sequence ID" value="XM_007771694.1"/>
</dbReference>
<gene>
    <name evidence="1" type="ORF">CONPUDRAFT_125804</name>
</gene>